<reference evidence="2 3" key="1">
    <citation type="journal article" date="2019" name="Genome Biol. Evol.">
        <title>Insights into the evolution of the New World diploid cottons (Gossypium, subgenus Houzingenia) based on genome sequencing.</title>
        <authorList>
            <person name="Grover C.E."/>
            <person name="Arick M.A. 2nd"/>
            <person name="Thrash A."/>
            <person name="Conover J.L."/>
            <person name="Sanders W.S."/>
            <person name="Peterson D.G."/>
            <person name="Frelichowski J.E."/>
            <person name="Scheffler J.A."/>
            <person name="Scheffler B.E."/>
            <person name="Wendel J.F."/>
        </authorList>
    </citation>
    <scope>NUCLEOTIDE SEQUENCE [LARGE SCALE GENOMIC DNA]</scope>
    <source>
        <strain evidence="2">5</strain>
        <tissue evidence="2">Leaf</tissue>
    </source>
</reference>
<dbReference type="AlphaFoldDB" id="A0A7J9C4X3"/>
<accession>A0A7J9C4X3</accession>
<comment type="caution">
    <text evidence="2">The sequence shown here is derived from an EMBL/GenBank/DDBJ whole genome shotgun (WGS) entry which is preliminary data.</text>
</comment>
<keyword evidence="3" id="KW-1185">Reference proteome</keyword>
<evidence type="ECO:0000259" key="1">
    <source>
        <dbReference type="Pfam" id="PF13456"/>
    </source>
</evidence>
<name>A0A7J9C4X3_GOSGO</name>
<protein>
    <recommendedName>
        <fullName evidence="1">RNase H type-1 domain-containing protein</fullName>
    </recommendedName>
</protein>
<dbReference type="OrthoDB" id="1002106at2759"/>
<organism evidence="2 3">
    <name type="scientific">Gossypium gossypioides</name>
    <name type="common">Mexican cotton</name>
    <name type="synonym">Selera gossypioides</name>
    <dbReference type="NCBI Taxonomy" id="34282"/>
    <lineage>
        <taxon>Eukaryota</taxon>
        <taxon>Viridiplantae</taxon>
        <taxon>Streptophyta</taxon>
        <taxon>Embryophyta</taxon>
        <taxon>Tracheophyta</taxon>
        <taxon>Spermatophyta</taxon>
        <taxon>Magnoliopsida</taxon>
        <taxon>eudicotyledons</taxon>
        <taxon>Gunneridae</taxon>
        <taxon>Pentapetalae</taxon>
        <taxon>rosids</taxon>
        <taxon>malvids</taxon>
        <taxon>Malvales</taxon>
        <taxon>Malvaceae</taxon>
        <taxon>Malvoideae</taxon>
        <taxon>Gossypium</taxon>
    </lineage>
</organism>
<dbReference type="InterPro" id="IPR036397">
    <property type="entry name" value="RNaseH_sf"/>
</dbReference>
<dbReference type="Proteomes" id="UP000593579">
    <property type="component" value="Unassembled WGS sequence"/>
</dbReference>
<dbReference type="Pfam" id="PF13456">
    <property type="entry name" value="RVT_3"/>
    <property type="match status" value="1"/>
</dbReference>
<dbReference type="GO" id="GO:0004523">
    <property type="term" value="F:RNA-DNA hybrid ribonuclease activity"/>
    <property type="evidence" value="ECO:0007669"/>
    <property type="project" value="InterPro"/>
</dbReference>
<dbReference type="Gene3D" id="3.30.420.10">
    <property type="entry name" value="Ribonuclease H-like superfamily/Ribonuclease H"/>
    <property type="match status" value="1"/>
</dbReference>
<dbReference type="EMBL" id="JABEZY010000008">
    <property type="protein sequence ID" value="MBA0743457.1"/>
    <property type="molecule type" value="Genomic_DNA"/>
</dbReference>
<dbReference type="InterPro" id="IPR002156">
    <property type="entry name" value="RNaseH_domain"/>
</dbReference>
<gene>
    <name evidence="2" type="ORF">Gogos_006130</name>
</gene>
<sequence>MELPPGSFLNLDRSDVLFLNKEVSKEEIKTALFDMAPLKSIGSDGFHALFFQNLWDRIARNNIDFDYFLKEMIMEEGLWNLDLFRIWLLEEIIEHIVSIPPPHSSSGSNMVAWAVCGLELEDVIHVLQDYSAANNVWAQIIPAKRHIHFFSGNLRIRKLLDSVRNWRLEHIPREENKEADQMAKMGFGREEGLELFTESPFVSFV</sequence>
<feature type="domain" description="RNase H type-1" evidence="1">
    <location>
        <begin position="155"/>
        <end position="185"/>
    </location>
</feature>
<evidence type="ECO:0000313" key="3">
    <source>
        <dbReference type="Proteomes" id="UP000593579"/>
    </source>
</evidence>
<evidence type="ECO:0000313" key="2">
    <source>
        <dbReference type="EMBL" id="MBA0743457.1"/>
    </source>
</evidence>
<dbReference type="GO" id="GO:0003676">
    <property type="term" value="F:nucleic acid binding"/>
    <property type="evidence" value="ECO:0007669"/>
    <property type="project" value="InterPro"/>
</dbReference>
<proteinExistence type="predicted"/>